<organism evidence="1 2">
    <name type="scientific">Panagrolaimus sp. ES5</name>
    <dbReference type="NCBI Taxonomy" id="591445"/>
    <lineage>
        <taxon>Eukaryota</taxon>
        <taxon>Metazoa</taxon>
        <taxon>Ecdysozoa</taxon>
        <taxon>Nematoda</taxon>
        <taxon>Chromadorea</taxon>
        <taxon>Rhabditida</taxon>
        <taxon>Tylenchina</taxon>
        <taxon>Panagrolaimomorpha</taxon>
        <taxon>Panagrolaimoidea</taxon>
        <taxon>Panagrolaimidae</taxon>
        <taxon>Panagrolaimus</taxon>
    </lineage>
</organism>
<name>A0AC34GVP7_9BILA</name>
<reference evidence="2" key="1">
    <citation type="submission" date="2022-11" db="UniProtKB">
        <authorList>
            <consortium name="WormBaseParasite"/>
        </authorList>
    </citation>
    <scope>IDENTIFICATION</scope>
</reference>
<sequence>MSRRLSFTPIAAGDPGQFIDDSLIQEKDELDPNENFDATINIDKIFKSLKSYGNYQIFFFVTCQIISISNAMSMVAGFFRLGNLVPDYSCADEGNSWTLEAATVKKNSTFACLMVRNCTDLSTKNHWYSMYEEFEWVCEKDHFRATMQSLFPIGVFFGFMISGHISDYFGRKWIMFIGEVYSLASGLICAWSPSFSVYLWISAVGSLIGPIGASASFSLIVESVNPKYRLLQGFSFQYSIGLMLAGILANYTKHWRYHLTIANLVSLPALFMILKLEESPRFLLQKQKFVEAAAVMTRIAKFNGFKDVKFTAKEMKQIHRNHQKLEKNSQEQQQKTEKRYTSLDLFANWKMTSYAIAQMLTGITMNIVNDVLFYNIQDLSGSPFMNTFLMGALRLWTPFAAFYLENGTKTIGRWKLLVFSQGAVCLLFSFMFFIDVFGLNSSLLRSIGTGSVLIGYTLESGLVWIAYKLYTTELFPTCIRSIALSTFSCVSMIGSMATPQLTYISRFWHPAPYSGAALLAGLSTTFAIMFLPETHFVALPDTITEAANRKTLYKETNTEAFLPLSQHDKKQSIVENEP</sequence>
<protein>
    <submittedName>
        <fullName evidence="2">MFS domain-containing protein</fullName>
    </submittedName>
</protein>
<dbReference type="Proteomes" id="UP000887579">
    <property type="component" value="Unplaced"/>
</dbReference>
<evidence type="ECO:0000313" key="2">
    <source>
        <dbReference type="WBParaSite" id="ES5_v2.g8826.t1"/>
    </source>
</evidence>
<evidence type="ECO:0000313" key="1">
    <source>
        <dbReference type="Proteomes" id="UP000887579"/>
    </source>
</evidence>
<accession>A0AC34GVP7</accession>
<dbReference type="WBParaSite" id="ES5_v2.g8826.t1">
    <property type="protein sequence ID" value="ES5_v2.g8826.t1"/>
    <property type="gene ID" value="ES5_v2.g8826"/>
</dbReference>
<proteinExistence type="predicted"/>